<evidence type="ECO:0000313" key="3">
    <source>
        <dbReference type="Proteomes" id="UP001165136"/>
    </source>
</evidence>
<dbReference type="EMBL" id="BSTI01000001">
    <property type="protein sequence ID" value="GLY64150.1"/>
    <property type="molecule type" value="Genomic_DNA"/>
</dbReference>
<organism evidence="2 3">
    <name type="scientific">Amycolatopsis taiwanensis</name>
    <dbReference type="NCBI Taxonomy" id="342230"/>
    <lineage>
        <taxon>Bacteria</taxon>
        <taxon>Bacillati</taxon>
        <taxon>Actinomycetota</taxon>
        <taxon>Actinomycetes</taxon>
        <taxon>Pseudonocardiales</taxon>
        <taxon>Pseudonocardiaceae</taxon>
        <taxon>Amycolatopsis</taxon>
    </lineage>
</organism>
<dbReference type="AlphaFoldDB" id="A0A9W6QY73"/>
<gene>
    <name evidence="2" type="ORF">Atai01_07690</name>
</gene>
<comment type="caution">
    <text evidence="2">The sequence shown here is derived from an EMBL/GenBank/DDBJ whole genome shotgun (WGS) entry which is preliminary data.</text>
</comment>
<evidence type="ECO:0000313" key="2">
    <source>
        <dbReference type="EMBL" id="GLY64150.1"/>
    </source>
</evidence>
<keyword evidence="3" id="KW-1185">Reference proteome</keyword>
<protein>
    <submittedName>
        <fullName evidence="2">Uncharacterized protein</fullName>
    </submittedName>
</protein>
<proteinExistence type="predicted"/>
<feature type="region of interest" description="Disordered" evidence="1">
    <location>
        <begin position="1"/>
        <end position="79"/>
    </location>
</feature>
<reference evidence="2" key="1">
    <citation type="submission" date="2023-03" db="EMBL/GenBank/DDBJ databases">
        <title>Amycolatopsis taiwanensis NBRC 103393.</title>
        <authorList>
            <person name="Ichikawa N."/>
            <person name="Sato H."/>
            <person name="Tonouchi N."/>
        </authorList>
    </citation>
    <scope>NUCLEOTIDE SEQUENCE</scope>
    <source>
        <strain evidence="2">NBRC 103393</strain>
    </source>
</reference>
<feature type="compositionally biased region" description="Basic and acidic residues" evidence="1">
    <location>
        <begin position="52"/>
        <end position="63"/>
    </location>
</feature>
<sequence>MTSSRRETTSIPGAASEAGADPGQAGGGLDEQPDSAATSNIETIAISVRGLMPDRVRQNDRFPPKNGKVRPTPSPRAVR</sequence>
<name>A0A9W6QY73_9PSEU</name>
<dbReference type="Proteomes" id="UP001165136">
    <property type="component" value="Unassembled WGS sequence"/>
</dbReference>
<evidence type="ECO:0000256" key="1">
    <source>
        <dbReference type="SAM" id="MobiDB-lite"/>
    </source>
</evidence>
<accession>A0A9W6QY73</accession>